<comment type="caution">
    <text evidence="6">The sequence shown here is derived from an EMBL/GenBank/DDBJ whole genome shotgun (WGS) entry which is preliminary data.</text>
</comment>
<dbReference type="AlphaFoldDB" id="A0AAV5EGP2"/>
<evidence type="ECO:0000313" key="7">
    <source>
        <dbReference type="Proteomes" id="UP001054889"/>
    </source>
</evidence>
<organism evidence="6 7">
    <name type="scientific">Eleusine coracana subsp. coracana</name>
    <dbReference type="NCBI Taxonomy" id="191504"/>
    <lineage>
        <taxon>Eukaryota</taxon>
        <taxon>Viridiplantae</taxon>
        <taxon>Streptophyta</taxon>
        <taxon>Embryophyta</taxon>
        <taxon>Tracheophyta</taxon>
        <taxon>Spermatophyta</taxon>
        <taxon>Magnoliopsida</taxon>
        <taxon>Liliopsida</taxon>
        <taxon>Poales</taxon>
        <taxon>Poaceae</taxon>
        <taxon>PACMAD clade</taxon>
        <taxon>Chloridoideae</taxon>
        <taxon>Cynodonteae</taxon>
        <taxon>Eleusininae</taxon>
        <taxon>Eleusine</taxon>
    </lineage>
</organism>
<keyword evidence="2" id="KW-0677">Repeat</keyword>
<proteinExistence type="inferred from homology"/>
<dbReference type="InterPro" id="IPR036770">
    <property type="entry name" value="Ankyrin_rpt-contain_sf"/>
</dbReference>
<evidence type="ECO:0000256" key="3">
    <source>
        <dbReference type="ARBA" id="ARBA00023043"/>
    </source>
</evidence>
<evidence type="ECO:0000256" key="1">
    <source>
        <dbReference type="ARBA" id="ARBA00005949"/>
    </source>
</evidence>
<dbReference type="GO" id="GO:0016567">
    <property type="term" value="P:protein ubiquitination"/>
    <property type="evidence" value="ECO:0007669"/>
    <property type="project" value="TreeGrafter"/>
</dbReference>
<evidence type="ECO:0000313" key="6">
    <source>
        <dbReference type="EMBL" id="GJN22544.1"/>
    </source>
</evidence>
<name>A0AAV5EGP2_ELECO</name>
<dbReference type="SUPFAM" id="SSF48403">
    <property type="entry name" value="Ankyrin repeat"/>
    <property type="match status" value="1"/>
</dbReference>
<evidence type="ECO:0000256" key="2">
    <source>
        <dbReference type="ARBA" id="ARBA00022737"/>
    </source>
</evidence>
<gene>
    <name evidence="6" type="primary">gb10120</name>
    <name evidence="6" type="ORF">PR202_gb10120</name>
</gene>
<feature type="region of interest" description="Disordered" evidence="5">
    <location>
        <begin position="1"/>
        <end position="30"/>
    </location>
</feature>
<dbReference type="PROSITE" id="PS50088">
    <property type="entry name" value="ANK_REPEAT"/>
    <property type="match status" value="1"/>
</dbReference>
<dbReference type="PROSITE" id="PS50297">
    <property type="entry name" value="ANK_REP_REGION"/>
    <property type="match status" value="1"/>
</dbReference>
<evidence type="ECO:0000256" key="5">
    <source>
        <dbReference type="SAM" id="MobiDB-lite"/>
    </source>
</evidence>
<accession>A0AAV5EGP2</accession>
<sequence length="164" mass="17910">MGTPTSTALGDANSPGASFAGGGPSEGDGSTAKGRSYYDMFGYPDAASHFEAKRQEIFSKYVNLVSPKLRPVLDKDNIAKFEQVCSGCANFMGRREFIFPDILLVSIICKNALRCAKVVLQGGDVLNGRRADPNGRHRYGFWPLHVAAEIFNVNMVKLLLRHGR</sequence>
<comment type="similarity">
    <text evidence="1">Belongs to the ankyrin SOCS box (ASB) family.</text>
</comment>
<dbReference type="Pfam" id="PF00023">
    <property type="entry name" value="Ank"/>
    <property type="match status" value="1"/>
</dbReference>
<protein>
    <submittedName>
        <fullName evidence="6">Uncharacterized protein</fullName>
    </submittedName>
</protein>
<dbReference type="InterPro" id="IPR051573">
    <property type="entry name" value="Ankyrin-SOCS_box_domain"/>
</dbReference>
<evidence type="ECO:0000256" key="4">
    <source>
        <dbReference type="PROSITE-ProRule" id="PRU00023"/>
    </source>
</evidence>
<keyword evidence="3 4" id="KW-0040">ANK repeat</keyword>
<dbReference type="EMBL" id="BQKI01000075">
    <property type="protein sequence ID" value="GJN22544.1"/>
    <property type="molecule type" value="Genomic_DNA"/>
</dbReference>
<reference evidence="6" key="2">
    <citation type="submission" date="2021-12" db="EMBL/GenBank/DDBJ databases">
        <title>Resequencing data analysis of finger millet.</title>
        <authorList>
            <person name="Hatakeyama M."/>
            <person name="Aluri S."/>
            <person name="Balachadran M.T."/>
            <person name="Sivarajan S.R."/>
            <person name="Poveda L."/>
            <person name="Shimizu-Inatsugi R."/>
            <person name="Schlapbach R."/>
            <person name="Sreeman S.M."/>
            <person name="Shimizu K.K."/>
        </authorList>
    </citation>
    <scope>NUCLEOTIDE SEQUENCE</scope>
</reference>
<reference evidence="6" key="1">
    <citation type="journal article" date="2018" name="DNA Res.">
        <title>Multiple hybrid de novo genome assembly of finger millet, an orphan allotetraploid crop.</title>
        <authorList>
            <person name="Hatakeyama M."/>
            <person name="Aluri S."/>
            <person name="Balachadran M.T."/>
            <person name="Sivarajan S.R."/>
            <person name="Patrignani A."/>
            <person name="Gruter S."/>
            <person name="Poveda L."/>
            <person name="Shimizu-Inatsugi R."/>
            <person name="Baeten J."/>
            <person name="Francoijs K.J."/>
            <person name="Nataraja K.N."/>
            <person name="Reddy Y.A.N."/>
            <person name="Phadnis S."/>
            <person name="Ravikumar R.L."/>
            <person name="Schlapbach R."/>
            <person name="Sreeman S.M."/>
            <person name="Shimizu K.K."/>
        </authorList>
    </citation>
    <scope>NUCLEOTIDE SEQUENCE</scope>
</reference>
<dbReference type="InterPro" id="IPR002110">
    <property type="entry name" value="Ankyrin_rpt"/>
</dbReference>
<dbReference type="Gene3D" id="1.25.40.20">
    <property type="entry name" value="Ankyrin repeat-containing domain"/>
    <property type="match status" value="1"/>
</dbReference>
<dbReference type="GO" id="GO:0045732">
    <property type="term" value="P:positive regulation of protein catabolic process"/>
    <property type="evidence" value="ECO:0007669"/>
    <property type="project" value="TreeGrafter"/>
</dbReference>
<dbReference type="Proteomes" id="UP001054889">
    <property type="component" value="Unassembled WGS sequence"/>
</dbReference>
<dbReference type="PANTHER" id="PTHR24136:SF45">
    <property type="entry name" value="EXPRESSED PROTEIN"/>
    <property type="match status" value="1"/>
</dbReference>
<dbReference type="PANTHER" id="PTHR24136">
    <property type="entry name" value="SOWAH (DROSOPHILA) HOMOLOG"/>
    <property type="match status" value="1"/>
</dbReference>
<feature type="repeat" description="ANK" evidence="4">
    <location>
        <begin position="139"/>
        <end position="164"/>
    </location>
</feature>
<keyword evidence="7" id="KW-1185">Reference proteome</keyword>